<sequence length="221" mass="25572">MKTKAHIQYRSEKQFQKNGKGIRFPGVTTITNLRAKPALIKWANNLGLKGIDSTKYVDDKADIGTLAHAMITNGLQTLETDLTDYTAKQIKQAENCVLSYYEWEKEHKIDPILIEKPLVSEEHCVGGTMDIYAKVDGVFELIDLKTGNGIWDEHKWQVAAYKEILQENNYQVDRVRILNIPRHETENFQQMILSDKVLTLGWVIFFHLLCIYRTEKLFKDL</sequence>
<proteinExistence type="predicted"/>
<gene>
    <name evidence="1" type="ORF">LCGC14_1697480</name>
</gene>
<comment type="caution">
    <text evidence="1">The sequence shown here is derived from an EMBL/GenBank/DDBJ whole genome shotgun (WGS) entry which is preliminary data.</text>
</comment>
<reference evidence="1" key="1">
    <citation type="journal article" date="2015" name="Nature">
        <title>Complex archaea that bridge the gap between prokaryotes and eukaryotes.</title>
        <authorList>
            <person name="Spang A."/>
            <person name="Saw J.H."/>
            <person name="Jorgensen S.L."/>
            <person name="Zaremba-Niedzwiedzka K."/>
            <person name="Martijn J."/>
            <person name="Lind A.E."/>
            <person name="van Eijk R."/>
            <person name="Schleper C."/>
            <person name="Guy L."/>
            <person name="Ettema T.J."/>
        </authorList>
    </citation>
    <scope>NUCLEOTIDE SEQUENCE</scope>
</reference>
<organism evidence="1">
    <name type="scientific">marine sediment metagenome</name>
    <dbReference type="NCBI Taxonomy" id="412755"/>
    <lineage>
        <taxon>unclassified sequences</taxon>
        <taxon>metagenomes</taxon>
        <taxon>ecological metagenomes</taxon>
    </lineage>
</organism>
<dbReference type="Gene3D" id="3.90.320.10">
    <property type="match status" value="1"/>
</dbReference>
<dbReference type="AlphaFoldDB" id="A0A0F9JZH5"/>
<evidence type="ECO:0000313" key="1">
    <source>
        <dbReference type="EMBL" id="KKM15298.1"/>
    </source>
</evidence>
<protein>
    <submittedName>
        <fullName evidence="1">Uncharacterized protein</fullName>
    </submittedName>
</protein>
<accession>A0A0F9JZH5</accession>
<name>A0A0F9JZH5_9ZZZZ</name>
<dbReference type="EMBL" id="LAZR01014940">
    <property type="protein sequence ID" value="KKM15298.1"/>
    <property type="molecule type" value="Genomic_DNA"/>
</dbReference>
<dbReference type="InterPro" id="IPR011604">
    <property type="entry name" value="PDDEXK-like_dom_sf"/>
</dbReference>